<name>A0A834KS35_VESVU</name>
<dbReference type="AlphaFoldDB" id="A0A834KS35"/>
<protein>
    <submittedName>
        <fullName evidence="2">Uncharacterized protein</fullName>
    </submittedName>
</protein>
<reference evidence="2" key="1">
    <citation type="journal article" date="2020" name="G3 (Bethesda)">
        <title>High-Quality Assemblies for Three Invasive Social Wasps from the &lt;i&gt;Vespula&lt;/i&gt; Genus.</title>
        <authorList>
            <person name="Harrop T.W.R."/>
            <person name="Guhlin J."/>
            <person name="McLaughlin G.M."/>
            <person name="Permina E."/>
            <person name="Stockwell P."/>
            <person name="Gilligan J."/>
            <person name="Le Lec M.F."/>
            <person name="Gruber M.A.M."/>
            <person name="Quinn O."/>
            <person name="Lovegrove M."/>
            <person name="Duncan E.J."/>
            <person name="Remnant E.J."/>
            <person name="Van Eeckhoven J."/>
            <person name="Graham B."/>
            <person name="Knapp R.A."/>
            <person name="Langford K.W."/>
            <person name="Kronenberg Z."/>
            <person name="Press M.O."/>
            <person name="Eacker S.M."/>
            <person name="Wilson-Rankin E.E."/>
            <person name="Purcell J."/>
            <person name="Lester P.J."/>
            <person name="Dearden P.K."/>
        </authorList>
    </citation>
    <scope>NUCLEOTIDE SEQUENCE</scope>
    <source>
        <strain evidence="2">Marl-1</strain>
    </source>
</reference>
<dbReference type="EMBL" id="JACSEA010000001">
    <property type="protein sequence ID" value="KAF7411475.1"/>
    <property type="molecule type" value="Genomic_DNA"/>
</dbReference>
<comment type="caution">
    <text evidence="2">The sequence shown here is derived from an EMBL/GenBank/DDBJ whole genome shotgun (WGS) entry which is preliminary data.</text>
</comment>
<sequence length="97" mass="10680">MRLRKLILKTVRKRTYSSYGKRSLLSDHPAFMLNSTREKPATRCCISGISISISYSSSSSSGGGGTSSSSGSNGIIVSNVRFQTNIRRFEKDKLLRT</sequence>
<evidence type="ECO:0000256" key="1">
    <source>
        <dbReference type="SAM" id="MobiDB-lite"/>
    </source>
</evidence>
<feature type="region of interest" description="Disordered" evidence="1">
    <location>
        <begin position="55"/>
        <end position="74"/>
    </location>
</feature>
<evidence type="ECO:0000313" key="3">
    <source>
        <dbReference type="Proteomes" id="UP000614350"/>
    </source>
</evidence>
<dbReference type="Proteomes" id="UP000614350">
    <property type="component" value="Unassembled WGS sequence"/>
</dbReference>
<evidence type="ECO:0000313" key="2">
    <source>
        <dbReference type="EMBL" id="KAF7411475.1"/>
    </source>
</evidence>
<organism evidence="2 3">
    <name type="scientific">Vespula vulgaris</name>
    <name type="common">Yellow jacket</name>
    <name type="synonym">Wasp</name>
    <dbReference type="NCBI Taxonomy" id="7454"/>
    <lineage>
        <taxon>Eukaryota</taxon>
        <taxon>Metazoa</taxon>
        <taxon>Ecdysozoa</taxon>
        <taxon>Arthropoda</taxon>
        <taxon>Hexapoda</taxon>
        <taxon>Insecta</taxon>
        <taxon>Pterygota</taxon>
        <taxon>Neoptera</taxon>
        <taxon>Endopterygota</taxon>
        <taxon>Hymenoptera</taxon>
        <taxon>Apocrita</taxon>
        <taxon>Aculeata</taxon>
        <taxon>Vespoidea</taxon>
        <taxon>Vespidae</taxon>
        <taxon>Vespinae</taxon>
        <taxon>Vespula</taxon>
    </lineage>
</organism>
<proteinExistence type="predicted"/>
<keyword evidence="3" id="KW-1185">Reference proteome</keyword>
<accession>A0A834KS35</accession>
<gene>
    <name evidence="2" type="ORF">HZH66_000371</name>
</gene>